<dbReference type="GO" id="GO:0012505">
    <property type="term" value="C:endomembrane system"/>
    <property type="evidence" value="ECO:0007669"/>
    <property type="project" value="UniProtKB-SubCell"/>
</dbReference>
<dbReference type="PANTHER" id="PTHR43826">
    <property type="entry name" value="GLUCOSE-6-PHOSPHATE EXCHANGER SLC37A4"/>
    <property type="match status" value="1"/>
</dbReference>
<evidence type="ECO:0000313" key="7">
    <source>
        <dbReference type="EMBL" id="MCU4750445.1"/>
    </source>
</evidence>
<evidence type="ECO:0000256" key="3">
    <source>
        <dbReference type="ARBA" id="ARBA00022989"/>
    </source>
</evidence>
<dbReference type="EMBL" id="JAOPJZ010000001">
    <property type="protein sequence ID" value="MCU4750445.1"/>
    <property type="molecule type" value="Genomic_DNA"/>
</dbReference>
<dbReference type="InterPro" id="IPR051337">
    <property type="entry name" value="OPA_Antiporter"/>
</dbReference>
<feature type="transmembrane region" description="Helical" evidence="5">
    <location>
        <begin position="42"/>
        <end position="62"/>
    </location>
</feature>
<dbReference type="AlphaFoldDB" id="A0AAP3E4Z2"/>
<dbReference type="GO" id="GO:0061513">
    <property type="term" value="F:glucose 6-phosphate:phosphate antiporter activity"/>
    <property type="evidence" value="ECO:0007669"/>
    <property type="project" value="TreeGrafter"/>
</dbReference>
<dbReference type="RefSeq" id="WP_342805240.1">
    <property type="nucleotide sequence ID" value="NZ_JAOPJZ010000001.1"/>
</dbReference>
<sequence>MSLRTDPLRRRWLVWTVLAIVFLLVNLYRLSSAVLADRLMAGFNTTGAGLGTLHASFFYIYALMQLPTGILADRAGPRKTATAGAIVFNVGAIGFALAQTYHVAFLSRALIGLGGAVIFISTLRFCANWFRADEFATMNGLTIAIAGLGGIMATTPLALAANAFGWRSTMFGLGVVGLLFAGVVWLLARDSPESAGLEPIEDVETGTTLTLEEVLRNLRAVLAERETWVISLMLFCSTGVLITLLGLWGVPYVVQTQGVSVTTASYYTLLGSFGLLVGPPTFGWVADRFETRTGLIVGGGIVYVAGFGVLTLVPSPHHVLIALIYFSSGATLGAFTLSYAVIKDRHATAASGVSTATVNGAAFLGAAAFPTAMGYALDTYWTGETVAGSRVYTEFGYQVAFGIATAAIVVALCCGLWLHWKLPDG</sequence>
<evidence type="ECO:0000256" key="4">
    <source>
        <dbReference type="ARBA" id="ARBA00023136"/>
    </source>
</evidence>
<feature type="transmembrane region" description="Helical" evidence="5">
    <location>
        <begin position="293"/>
        <end position="313"/>
    </location>
</feature>
<dbReference type="GO" id="GO:0016020">
    <property type="term" value="C:membrane"/>
    <property type="evidence" value="ECO:0007669"/>
    <property type="project" value="UniProtKB-ARBA"/>
</dbReference>
<keyword evidence="4 5" id="KW-0472">Membrane</keyword>
<feature type="transmembrane region" description="Helical" evidence="5">
    <location>
        <begin position="83"/>
        <end position="104"/>
    </location>
</feature>
<feature type="transmembrane region" description="Helical" evidence="5">
    <location>
        <begin position="110"/>
        <end position="130"/>
    </location>
</feature>
<keyword evidence="8" id="KW-1185">Reference proteome</keyword>
<dbReference type="SUPFAM" id="SSF103473">
    <property type="entry name" value="MFS general substrate transporter"/>
    <property type="match status" value="1"/>
</dbReference>
<feature type="transmembrane region" description="Helical" evidence="5">
    <location>
        <begin position="266"/>
        <end position="286"/>
    </location>
</feature>
<dbReference type="Proteomes" id="UP001321047">
    <property type="component" value="Unassembled WGS sequence"/>
</dbReference>
<evidence type="ECO:0000256" key="2">
    <source>
        <dbReference type="ARBA" id="ARBA00022692"/>
    </source>
</evidence>
<feature type="transmembrane region" description="Helical" evidence="5">
    <location>
        <begin position="12"/>
        <end position="30"/>
    </location>
</feature>
<evidence type="ECO:0000259" key="6">
    <source>
        <dbReference type="PROSITE" id="PS50850"/>
    </source>
</evidence>
<dbReference type="PANTHER" id="PTHR43826:SF3">
    <property type="entry name" value="GLUCOSE-6-PHOSPHATE EXCHANGER SLC37A4"/>
    <property type="match status" value="1"/>
</dbReference>
<comment type="subcellular location">
    <subcellularLocation>
        <location evidence="1">Endomembrane system</location>
        <topology evidence="1">Multi-pass membrane protein</topology>
    </subcellularLocation>
</comment>
<dbReference type="GO" id="GO:0035435">
    <property type="term" value="P:phosphate ion transmembrane transport"/>
    <property type="evidence" value="ECO:0007669"/>
    <property type="project" value="TreeGrafter"/>
</dbReference>
<proteinExistence type="predicted"/>
<feature type="transmembrane region" description="Helical" evidence="5">
    <location>
        <begin position="353"/>
        <end position="377"/>
    </location>
</feature>
<reference evidence="7 8" key="1">
    <citation type="submission" date="2022-09" db="EMBL/GenBank/DDBJ databases">
        <title>Enrichment on poylsaccharides allowed isolation of novel metabolic and taxonomic groups of Haloarchaea.</title>
        <authorList>
            <person name="Sorokin D.Y."/>
            <person name="Elcheninov A.G."/>
            <person name="Khizhniak T.V."/>
            <person name="Kolganova T.V."/>
            <person name="Kublanov I.V."/>
        </authorList>
    </citation>
    <scope>NUCLEOTIDE SEQUENCE [LARGE SCALE GENOMIC DNA]</scope>
    <source>
        <strain evidence="7 8">AArc-curdl1</strain>
    </source>
</reference>
<keyword evidence="2 5" id="KW-0812">Transmembrane</keyword>
<organism evidence="7 8">
    <name type="scientific">Natronosalvus hydrolyticus</name>
    <dbReference type="NCBI Taxonomy" id="2979988"/>
    <lineage>
        <taxon>Archaea</taxon>
        <taxon>Methanobacteriati</taxon>
        <taxon>Methanobacteriota</taxon>
        <taxon>Stenosarchaea group</taxon>
        <taxon>Halobacteria</taxon>
        <taxon>Halobacteriales</taxon>
        <taxon>Natrialbaceae</taxon>
        <taxon>Natronosalvus</taxon>
    </lineage>
</organism>
<gene>
    <name evidence="7" type="ORF">OB919_00370</name>
</gene>
<feature type="transmembrane region" description="Helical" evidence="5">
    <location>
        <begin position="228"/>
        <end position="254"/>
    </location>
</feature>
<protein>
    <submittedName>
        <fullName evidence="7">MFS transporter</fullName>
    </submittedName>
</protein>
<dbReference type="PROSITE" id="PS50850">
    <property type="entry name" value="MFS"/>
    <property type="match status" value="1"/>
</dbReference>
<feature type="transmembrane region" description="Helical" evidence="5">
    <location>
        <begin position="319"/>
        <end position="341"/>
    </location>
</feature>
<feature type="transmembrane region" description="Helical" evidence="5">
    <location>
        <begin position="142"/>
        <end position="164"/>
    </location>
</feature>
<feature type="transmembrane region" description="Helical" evidence="5">
    <location>
        <begin position="170"/>
        <end position="188"/>
    </location>
</feature>
<keyword evidence="3 5" id="KW-1133">Transmembrane helix</keyword>
<evidence type="ECO:0000256" key="1">
    <source>
        <dbReference type="ARBA" id="ARBA00004127"/>
    </source>
</evidence>
<dbReference type="Gene3D" id="1.20.1250.20">
    <property type="entry name" value="MFS general substrate transporter like domains"/>
    <property type="match status" value="2"/>
</dbReference>
<name>A0AAP3E4Z2_9EURY</name>
<comment type="caution">
    <text evidence="7">The sequence shown here is derived from an EMBL/GenBank/DDBJ whole genome shotgun (WGS) entry which is preliminary data.</text>
</comment>
<dbReference type="InterPro" id="IPR020846">
    <property type="entry name" value="MFS_dom"/>
</dbReference>
<evidence type="ECO:0000313" key="8">
    <source>
        <dbReference type="Proteomes" id="UP001321047"/>
    </source>
</evidence>
<feature type="transmembrane region" description="Helical" evidence="5">
    <location>
        <begin position="397"/>
        <end position="420"/>
    </location>
</feature>
<accession>A0AAP3E4Z2</accession>
<dbReference type="InterPro" id="IPR011701">
    <property type="entry name" value="MFS"/>
</dbReference>
<dbReference type="Pfam" id="PF07690">
    <property type="entry name" value="MFS_1"/>
    <property type="match status" value="1"/>
</dbReference>
<evidence type="ECO:0000256" key="5">
    <source>
        <dbReference type="SAM" id="Phobius"/>
    </source>
</evidence>
<feature type="domain" description="Major facilitator superfamily (MFS) profile" evidence="6">
    <location>
        <begin position="14"/>
        <end position="423"/>
    </location>
</feature>
<dbReference type="InterPro" id="IPR036259">
    <property type="entry name" value="MFS_trans_sf"/>
</dbReference>